<protein>
    <submittedName>
        <fullName evidence="2">Uncharacterized protein</fullName>
    </submittedName>
</protein>
<accession>A0A7X1BM26</accession>
<gene>
    <name evidence="2" type="ORF">H7I73_07405</name>
</gene>
<feature type="transmembrane region" description="Helical" evidence="1">
    <location>
        <begin position="189"/>
        <end position="206"/>
    </location>
</feature>
<name>A0A7X1BM26_9ENTR</name>
<dbReference type="EMBL" id="JACLAG010000001">
    <property type="protein sequence ID" value="MBC2619464.1"/>
    <property type="molecule type" value="Genomic_DNA"/>
</dbReference>
<feature type="transmembrane region" description="Helical" evidence="1">
    <location>
        <begin position="354"/>
        <end position="374"/>
    </location>
</feature>
<feature type="transmembrane region" description="Helical" evidence="1">
    <location>
        <begin position="242"/>
        <end position="258"/>
    </location>
</feature>
<feature type="transmembrane region" description="Helical" evidence="1">
    <location>
        <begin position="89"/>
        <end position="112"/>
    </location>
</feature>
<dbReference type="AlphaFoldDB" id="A0A7X1BM26"/>
<dbReference type="Proteomes" id="UP000548504">
    <property type="component" value="Unassembled WGS sequence"/>
</dbReference>
<keyword evidence="1" id="KW-0472">Membrane</keyword>
<sequence>MITEKNSRKLTPILLLLLTAMSLFFFLHLHPTVIISGDDWGNLTVSRGLYPQWGIANPIKVMPEVGYPLFATLSTTLIMPLGFGFLESFSIITAIFISLLLTFFCHQLLLLLKIGLKANFYRAFILTILAYSLIFFLFNEAGNHKSLYMLWEVNITCFYHYIAPALINSILAIYIIRKKDMLSIVDFKKNGFAFCLIIFLISYIAIFSSLFANVIIAVTCGVLLLFAFIENSFSIKKTIQKCPLHILIILIWLIAVVFEANGGRASSLGTGSLDIEGSVKIFNDLLSQVQPIFIYSGSFLILAGLAISTYICINSTNKNNAKTFFICFLSGILTLVALILLCSRAGSYYAARPVVMWGIFLFCLVCVLISIDFLSRKTSKGTNLFLTIVVCLMVYFNVTKDSTLQESINLNLNYKEGITVSQYIIDKVVEAEKNNQKNLILAVPKGDDNDNWPFPLYEGPFISKALKKHDLIKNDIYIEVKPDPSLNKKMSVPLN</sequence>
<comment type="caution">
    <text evidence="2">The sequence shown here is derived from an EMBL/GenBank/DDBJ whole genome shotgun (WGS) entry which is preliminary data.</text>
</comment>
<feature type="transmembrane region" description="Helical" evidence="1">
    <location>
        <begin position="119"/>
        <end position="138"/>
    </location>
</feature>
<organism evidence="2 3">
    <name type="scientific">Citrobacter cronae</name>
    <dbReference type="NCBI Taxonomy" id="1748967"/>
    <lineage>
        <taxon>Bacteria</taxon>
        <taxon>Pseudomonadati</taxon>
        <taxon>Pseudomonadota</taxon>
        <taxon>Gammaproteobacteria</taxon>
        <taxon>Enterobacterales</taxon>
        <taxon>Enterobacteriaceae</taxon>
        <taxon>Citrobacter</taxon>
        <taxon>Citrobacter freundii complex</taxon>
    </lineage>
</organism>
<feature type="transmembrane region" description="Helical" evidence="1">
    <location>
        <begin position="12"/>
        <end position="30"/>
    </location>
</feature>
<feature type="transmembrane region" description="Helical" evidence="1">
    <location>
        <begin position="325"/>
        <end position="348"/>
    </location>
</feature>
<feature type="transmembrane region" description="Helical" evidence="1">
    <location>
        <begin position="381"/>
        <end position="398"/>
    </location>
</feature>
<evidence type="ECO:0000256" key="1">
    <source>
        <dbReference type="SAM" id="Phobius"/>
    </source>
</evidence>
<keyword evidence="1" id="KW-0812">Transmembrane</keyword>
<reference evidence="2 3" key="1">
    <citation type="submission" date="2020-08" db="EMBL/GenBank/DDBJ databases">
        <title>Emergence and comparative genomics analysis of Citrobacter in Fennec fox imported from North Africa to China.</title>
        <authorList>
            <person name="Zheng B."/>
        </authorList>
    </citation>
    <scope>NUCLEOTIDE SEQUENCE [LARGE SCALE GENOMIC DNA]</scope>
    <source>
        <strain evidence="2 3">FF141</strain>
    </source>
</reference>
<keyword evidence="1" id="KW-1133">Transmembrane helix</keyword>
<dbReference type="RefSeq" id="WP_085048169.1">
    <property type="nucleotide sequence ID" value="NZ_CP101080.1"/>
</dbReference>
<evidence type="ECO:0000313" key="2">
    <source>
        <dbReference type="EMBL" id="MBC2619464.1"/>
    </source>
</evidence>
<feature type="transmembrane region" description="Helical" evidence="1">
    <location>
        <begin position="292"/>
        <end position="313"/>
    </location>
</feature>
<proteinExistence type="predicted"/>
<feature type="transmembrane region" description="Helical" evidence="1">
    <location>
        <begin position="158"/>
        <end position="177"/>
    </location>
</feature>
<evidence type="ECO:0000313" key="3">
    <source>
        <dbReference type="Proteomes" id="UP000548504"/>
    </source>
</evidence>
<feature type="transmembrane region" description="Helical" evidence="1">
    <location>
        <begin position="212"/>
        <end position="230"/>
    </location>
</feature>